<evidence type="ECO:0000313" key="3">
    <source>
        <dbReference type="Proteomes" id="UP001596514"/>
    </source>
</evidence>
<proteinExistence type="predicted"/>
<sequence>MSAPLPPDRLAARLAEVYLIVGPLYRKASRAVERDQPITGMSVGVRAVLEQLHREGDLTVPAIAASQELSRQFVQRMVHEAREAGFVELVDNPRHLRSSLVRLADEGRAAIAAVIAREHRLLSRAAGDLTDADVDAALRVLRSMLAGVNDVLRSRAELTEAAPDAC</sequence>
<gene>
    <name evidence="2" type="ORF">ACFQVD_15390</name>
</gene>
<accession>A0ABW2SZC9</accession>
<dbReference type="InterPro" id="IPR039422">
    <property type="entry name" value="MarR/SlyA-like"/>
</dbReference>
<protein>
    <submittedName>
        <fullName evidence="2">MarR family winged helix-turn-helix transcriptional regulator</fullName>
    </submittedName>
</protein>
<dbReference type="RefSeq" id="WP_343983713.1">
    <property type="nucleotide sequence ID" value="NZ_BAAAGK010000297.1"/>
</dbReference>
<dbReference type="EMBL" id="JBHTEE010000001">
    <property type="protein sequence ID" value="MFC7601477.1"/>
    <property type="molecule type" value="Genomic_DNA"/>
</dbReference>
<organism evidence="2 3">
    <name type="scientific">Streptosporangium amethystogenes subsp. fukuiense</name>
    <dbReference type="NCBI Taxonomy" id="698418"/>
    <lineage>
        <taxon>Bacteria</taxon>
        <taxon>Bacillati</taxon>
        <taxon>Actinomycetota</taxon>
        <taxon>Actinomycetes</taxon>
        <taxon>Streptosporangiales</taxon>
        <taxon>Streptosporangiaceae</taxon>
        <taxon>Streptosporangium</taxon>
    </lineage>
</organism>
<name>A0ABW2SZC9_9ACTN</name>
<dbReference type="InterPro" id="IPR036388">
    <property type="entry name" value="WH-like_DNA-bd_sf"/>
</dbReference>
<keyword evidence="3" id="KW-1185">Reference proteome</keyword>
<dbReference type="SMART" id="SM00347">
    <property type="entry name" value="HTH_MARR"/>
    <property type="match status" value="1"/>
</dbReference>
<dbReference type="InterPro" id="IPR036390">
    <property type="entry name" value="WH_DNA-bd_sf"/>
</dbReference>
<dbReference type="SUPFAM" id="SSF46785">
    <property type="entry name" value="Winged helix' DNA-binding domain"/>
    <property type="match status" value="1"/>
</dbReference>
<dbReference type="Gene3D" id="1.10.10.10">
    <property type="entry name" value="Winged helix-like DNA-binding domain superfamily/Winged helix DNA-binding domain"/>
    <property type="match status" value="1"/>
</dbReference>
<reference evidence="3" key="1">
    <citation type="journal article" date="2019" name="Int. J. Syst. Evol. Microbiol.">
        <title>The Global Catalogue of Microorganisms (GCM) 10K type strain sequencing project: providing services to taxonomists for standard genome sequencing and annotation.</title>
        <authorList>
            <consortium name="The Broad Institute Genomics Platform"/>
            <consortium name="The Broad Institute Genome Sequencing Center for Infectious Disease"/>
            <person name="Wu L."/>
            <person name="Ma J."/>
        </authorList>
    </citation>
    <scope>NUCLEOTIDE SEQUENCE [LARGE SCALE GENOMIC DNA]</scope>
    <source>
        <strain evidence="3">JCM 10083</strain>
    </source>
</reference>
<feature type="domain" description="HTH marR-type" evidence="1">
    <location>
        <begin position="34"/>
        <end position="134"/>
    </location>
</feature>
<comment type="caution">
    <text evidence="2">The sequence shown here is derived from an EMBL/GenBank/DDBJ whole genome shotgun (WGS) entry which is preliminary data.</text>
</comment>
<evidence type="ECO:0000259" key="1">
    <source>
        <dbReference type="SMART" id="SM00347"/>
    </source>
</evidence>
<dbReference type="PANTHER" id="PTHR33164:SF99">
    <property type="entry name" value="MARR FAMILY REGULATORY PROTEIN"/>
    <property type="match status" value="1"/>
</dbReference>
<dbReference type="Pfam" id="PF12802">
    <property type="entry name" value="MarR_2"/>
    <property type="match status" value="1"/>
</dbReference>
<dbReference type="InterPro" id="IPR000835">
    <property type="entry name" value="HTH_MarR-typ"/>
</dbReference>
<evidence type="ECO:0000313" key="2">
    <source>
        <dbReference type="EMBL" id="MFC7601477.1"/>
    </source>
</evidence>
<dbReference type="Proteomes" id="UP001596514">
    <property type="component" value="Unassembled WGS sequence"/>
</dbReference>
<dbReference type="PANTHER" id="PTHR33164">
    <property type="entry name" value="TRANSCRIPTIONAL REGULATOR, MARR FAMILY"/>
    <property type="match status" value="1"/>
</dbReference>